<reference evidence="1 2" key="1">
    <citation type="submission" date="2005-07" db="EMBL/GenBank/DDBJ databases">
        <authorList>
            <person name="Mural R.J."/>
            <person name="Li P.W."/>
            <person name="Adams M.D."/>
            <person name="Amanatides P.G."/>
            <person name="Baden-Tillson H."/>
            <person name="Barnstead M."/>
            <person name="Chin S.H."/>
            <person name="Dew I."/>
            <person name="Evans C.A."/>
            <person name="Ferriera S."/>
            <person name="Flanigan M."/>
            <person name="Fosler C."/>
            <person name="Glodek A."/>
            <person name="Gu Z."/>
            <person name="Holt R.A."/>
            <person name="Jennings D."/>
            <person name="Kraft C.L."/>
            <person name="Lu F."/>
            <person name="Nguyen T."/>
            <person name="Nusskern D.R."/>
            <person name="Pfannkoch C.M."/>
            <person name="Sitter C."/>
            <person name="Sutton G.G."/>
            <person name="Venter J.C."/>
            <person name="Wang Z."/>
            <person name="Woodage T."/>
            <person name="Zheng X.H."/>
            <person name="Zhong F."/>
        </authorList>
    </citation>
    <scope>NUCLEOTIDE SEQUENCE [LARGE SCALE GENOMIC DNA]</scope>
    <source>
        <strain>BN</strain>
        <strain evidence="2">Sprague-Dawley</strain>
    </source>
</reference>
<gene>
    <name evidence="1" type="ORF">rCG_36917</name>
</gene>
<dbReference type="AlphaFoldDB" id="A6HU96"/>
<dbReference type="Proteomes" id="UP000234681">
    <property type="component" value="Chromosome 15"/>
</dbReference>
<evidence type="ECO:0000313" key="1">
    <source>
        <dbReference type="EMBL" id="EDM02459.1"/>
    </source>
</evidence>
<accession>A6HU96</accession>
<proteinExistence type="predicted"/>
<name>A6HU96_RAT</name>
<organism evidence="1 2">
    <name type="scientific">Rattus norvegicus</name>
    <name type="common">Rat</name>
    <dbReference type="NCBI Taxonomy" id="10116"/>
    <lineage>
        <taxon>Eukaryota</taxon>
        <taxon>Metazoa</taxon>
        <taxon>Chordata</taxon>
        <taxon>Craniata</taxon>
        <taxon>Vertebrata</taxon>
        <taxon>Euteleostomi</taxon>
        <taxon>Mammalia</taxon>
        <taxon>Eutheria</taxon>
        <taxon>Euarchontoglires</taxon>
        <taxon>Glires</taxon>
        <taxon>Rodentia</taxon>
        <taxon>Myomorpha</taxon>
        <taxon>Muroidea</taxon>
        <taxon>Muridae</taxon>
        <taxon>Murinae</taxon>
        <taxon>Rattus</taxon>
    </lineage>
</organism>
<protein>
    <submittedName>
        <fullName evidence="1">RCG36917, isoform CRA_b</fullName>
    </submittedName>
</protein>
<sequence length="27" mass="2884">MLPTASLGDVVISSVPRDLQFCVVLHS</sequence>
<evidence type="ECO:0000313" key="2">
    <source>
        <dbReference type="Proteomes" id="UP000234681"/>
    </source>
</evidence>
<dbReference type="EMBL" id="CH473951">
    <property type="protein sequence ID" value="EDM02459.1"/>
    <property type="molecule type" value="Genomic_DNA"/>
</dbReference>